<evidence type="ECO:0000256" key="1">
    <source>
        <dbReference type="SAM" id="MobiDB-lite"/>
    </source>
</evidence>
<dbReference type="Proteomes" id="UP001551189">
    <property type="component" value="Unassembled WGS sequence"/>
</dbReference>
<feature type="region of interest" description="Disordered" evidence="1">
    <location>
        <begin position="120"/>
        <end position="148"/>
    </location>
</feature>
<accession>A0ABV3AV33</accession>
<keyword evidence="2" id="KW-0732">Signal</keyword>
<proteinExistence type="predicted"/>
<feature type="chain" id="PRO_5045060297" evidence="2">
    <location>
        <begin position="35"/>
        <end position="148"/>
    </location>
</feature>
<evidence type="ECO:0000256" key="2">
    <source>
        <dbReference type="SAM" id="SignalP"/>
    </source>
</evidence>
<feature type="signal peptide" evidence="2">
    <location>
        <begin position="1"/>
        <end position="34"/>
    </location>
</feature>
<dbReference type="EMBL" id="JBEYXT010000025">
    <property type="protein sequence ID" value="MEU6801044.1"/>
    <property type="molecule type" value="Genomic_DNA"/>
</dbReference>
<name>A0ABV3AV33_9ACTN</name>
<comment type="caution">
    <text evidence="4">The sequence shown here is derived from an EMBL/GenBank/DDBJ whole genome shotgun (WGS) entry which is preliminary data.</text>
</comment>
<dbReference type="InterPro" id="IPR002477">
    <property type="entry name" value="Peptidoglycan-bd-like"/>
</dbReference>
<dbReference type="InterPro" id="IPR036366">
    <property type="entry name" value="PGBDSf"/>
</dbReference>
<dbReference type="Gene3D" id="1.10.101.10">
    <property type="entry name" value="PGBD-like superfamily/PGBD"/>
    <property type="match status" value="1"/>
</dbReference>
<dbReference type="InterPro" id="IPR036365">
    <property type="entry name" value="PGBD-like_sf"/>
</dbReference>
<gene>
    <name evidence="4" type="ORF">ABZ931_08525</name>
</gene>
<reference evidence="4 5" key="1">
    <citation type="submission" date="2024-06" db="EMBL/GenBank/DDBJ databases">
        <title>The Natural Products Discovery Center: Release of the First 8490 Sequenced Strains for Exploring Actinobacteria Biosynthetic Diversity.</title>
        <authorList>
            <person name="Kalkreuter E."/>
            <person name="Kautsar S.A."/>
            <person name="Yang D."/>
            <person name="Bader C.D."/>
            <person name="Teijaro C.N."/>
            <person name="Fluegel L."/>
            <person name="Davis C.M."/>
            <person name="Simpson J.R."/>
            <person name="Lauterbach L."/>
            <person name="Steele A.D."/>
            <person name="Gui C."/>
            <person name="Meng S."/>
            <person name="Li G."/>
            <person name="Viehrig K."/>
            <person name="Ye F."/>
            <person name="Su P."/>
            <person name="Kiefer A.F."/>
            <person name="Nichols A."/>
            <person name="Cepeda A.J."/>
            <person name="Yan W."/>
            <person name="Fan B."/>
            <person name="Jiang Y."/>
            <person name="Adhikari A."/>
            <person name="Zheng C.-J."/>
            <person name="Schuster L."/>
            <person name="Cowan T.M."/>
            <person name="Smanski M.J."/>
            <person name="Chevrette M.G."/>
            <person name="De Carvalho L.P.S."/>
            <person name="Shen B."/>
        </authorList>
    </citation>
    <scope>NUCLEOTIDE SEQUENCE [LARGE SCALE GENOMIC DNA]</scope>
    <source>
        <strain evidence="4 5">NPDC046851</strain>
    </source>
</reference>
<keyword evidence="5" id="KW-1185">Reference proteome</keyword>
<evidence type="ECO:0000259" key="3">
    <source>
        <dbReference type="Pfam" id="PF01471"/>
    </source>
</evidence>
<evidence type="ECO:0000313" key="4">
    <source>
        <dbReference type="EMBL" id="MEU6801044.1"/>
    </source>
</evidence>
<dbReference type="SUPFAM" id="SSF47090">
    <property type="entry name" value="PGBD-like"/>
    <property type="match status" value="1"/>
</dbReference>
<feature type="compositionally biased region" description="Basic and acidic residues" evidence="1">
    <location>
        <begin position="136"/>
        <end position="148"/>
    </location>
</feature>
<dbReference type="Pfam" id="PF01471">
    <property type="entry name" value="PG_binding_1"/>
    <property type="match status" value="1"/>
</dbReference>
<protein>
    <submittedName>
        <fullName evidence="4">Peptidoglycan-binding protein</fullName>
    </submittedName>
</protein>
<feature type="domain" description="Peptidoglycan binding-like" evidence="3">
    <location>
        <begin position="58"/>
        <end position="117"/>
    </location>
</feature>
<organism evidence="4 5">
    <name type="scientific">Streptomyces neyagawaensis</name>
    <dbReference type="NCBI Taxonomy" id="42238"/>
    <lineage>
        <taxon>Bacteria</taxon>
        <taxon>Bacillati</taxon>
        <taxon>Actinomycetota</taxon>
        <taxon>Actinomycetes</taxon>
        <taxon>Kitasatosporales</taxon>
        <taxon>Streptomycetaceae</taxon>
        <taxon>Streptomyces</taxon>
    </lineage>
</organism>
<sequence length="148" mass="16035">MRLRIHRSERRGVAAIAVLAAAGMLLTGAPTASAAPSEPHCEYIDDSARPTVRPGDVSPAVRQVQCLVNQYSGYPRWLEEDGTYGPRTEDAVRWVQNCNGTTGGPDGIVGPSTWSRLYTPKPECAFQRPATEGAEQADHTERTGRSAR</sequence>
<evidence type="ECO:0000313" key="5">
    <source>
        <dbReference type="Proteomes" id="UP001551189"/>
    </source>
</evidence>
<dbReference type="RefSeq" id="WP_359692521.1">
    <property type="nucleotide sequence ID" value="NZ_JBEYXT010000025.1"/>
</dbReference>